<dbReference type="Proteomes" id="UP000630805">
    <property type="component" value="Unassembled WGS sequence"/>
</dbReference>
<dbReference type="PRINTS" id="PR00039">
    <property type="entry name" value="HTHLYSR"/>
</dbReference>
<keyword evidence="3" id="KW-0238">DNA-binding</keyword>
<dbReference type="PANTHER" id="PTHR30537">
    <property type="entry name" value="HTH-TYPE TRANSCRIPTIONAL REGULATOR"/>
    <property type="match status" value="1"/>
</dbReference>
<feature type="domain" description="HTH lysR-type" evidence="5">
    <location>
        <begin position="13"/>
        <end position="70"/>
    </location>
</feature>
<evidence type="ECO:0000313" key="6">
    <source>
        <dbReference type="EMBL" id="NVO58647.1"/>
    </source>
</evidence>
<gene>
    <name evidence="6" type="ORF">HW561_22995</name>
</gene>
<dbReference type="SUPFAM" id="SSF53850">
    <property type="entry name" value="Periplasmic binding protein-like II"/>
    <property type="match status" value="1"/>
</dbReference>
<accession>A0ABX2PWQ5</accession>
<keyword evidence="2" id="KW-0805">Transcription regulation</keyword>
<dbReference type="Gene3D" id="3.40.190.10">
    <property type="entry name" value="Periplasmic binding protein-like II"/>
    <property type="match status" value="2"/>
</dbReference>
<evidence type="ECO:0000259" key="5">
    <source>
        <dbReference type="PROSITE" id="PS50931"/>
    </source>
</evidence>
<sequence length="310" mass="34113">MDDINKINTNLSRNLVALYAFEMVAKHGNFTSAGEALGLTQSSISQRIKGLELDLGVVLFKREHRGVSLTYEGLRLLNVVKPAMTQMGYAVGSLMERKAKPRVRISADFAFSTFWLLPRLAYLREELGDEIEIQILASTVAPGIDDTDCDIQIHVAPRSQIKPGEILLLEETVAAVCSPQLLEKITPIRSSSDLLDVQLLSLSKPATAEWQTWQGWFASLGITGERKKNYISFNNYDMVTQAALTGDGVALGWIGLIDGLLNKGSLVKVTDDVVISDAGYVMSRDQTNLGRGPRMVFDWIADQVFSSSSE</sequence>
<keyword evidence="7" id="KW-1185">Reference proteome</keyword>
<dbReference type="InterPro" id="IPR000847">
    <property type="entry name" value="LysR_HTH_N"/>
</dbReference>
<dbReference type="RefSeq" id="WP_176867692.1">
    <property type="nucleotide sequence ID" value="NZ_JABXWT010000040.1"/>
</dbReference>
<evidence type="ECO:0000256" key="1">
    <source>
        <dbReference type="ARBA" id="ARBA00009437"/>
    </source>
</evidence>
<keyword evidence="4" id="KW-0804">Transcription</keyword>
<dbReference type="PANTHER" id="PTHR30537:SF26">
    <property type="entry name" value="GLYCINE CLEAVAGE SYSTEM TRANSCRIPTIONAL ACTIVATOR"/>
    <property type="match status" value="1"/>
</dbReference>
<comment type="similarity">
    <text evidence="1">Belongs to the LysR transcriptional regulatory family.</text>
</comment>
<dbReference type="Pfam" id="PF00126">
    <property type="entry name" value="HTH_1"/>
    <property type="match status" value="1"/>
</dbReference>
<reference evidence="6 7" key="1">
    <citation type="submission" date="2020-06" db="EMBL/GenBank/DDBJ databases">
        <authorList>
            <person name="Cao W.R."/>
        </authorList>
    </citation>
    <scope>NUCLEOTIDE SEQUENCE [LARGE SCALE GENOMIC DNA]</scope>
    <source>
        <strain evidence="6 7">B1Z28</strain>
    </source>
</reference>
<evidence type="ECO:0000256" key="3">
    <source>
        <dbReference type="ARBA" id="ARBA00023125"/>
    </source>
</evidence>
<organism evidence="6 7">
    <name type="scientific">Ruegeria haliotis</name>
    <dbReference type="NCBI Taxonomy" id="2747601"/>
    <lineage>
        <taxon>Bacteria</taxon>
        <taxon>Pseudomonadati</taxon>
        <taxon>Pseudomonadota</taxon>
        <taxon>Alphaproteobacteria</taxon>
        <taxon>Rhodobacterales</taxon>
        <taxon>Roseobacteraceae</taxon>
        <taxon>Ruegeria</taxon>
    </lineage>
</organism>
<evidence type="ECO:0000256" key="4">
    <source>
        <dbReference type="ARBA" id="ARBA00023163"/>
    </source>
</evidence>
<comment type="caution">
    <text evidence="6">The sequence shown here is derived from an EMBL/GenBank/DDBJ whole genome shotgun (WGS) entry which is preliminary data.</text>
</comment>
<dbReference type="EMBL" id="JABXWT010000040">
    <property type="protein sequence ID" value="NVO58647.1"/>
    <property type="molecule type" value="Genomic_DNA"/>
</dbReference>
<dbReference type="InterPro" id="IPR036390">
    <property type="entry name" value="WH_DNA-bd_sf"/>
</dbReference>
<dbReference type="Gene3D" id="1.10.10.10">
    <property type="entry name" value="Winged helix-like DNA-binding domain superfamily/Winged helix DNA-binding domain"/>
    <property type="match status" value="1"/>
</dbReference>
<dbReference type="PROSITE" id="PS50931">
    <property type="entry name" value="HTH_LYSR"/>
    <property type="match status" value="1"/>
</dbReference>
<protein>
    <submittedName>
        <fullName evidence="6">LysR family transcriptional regulator</fullName>
    </submittedName>
</protein>
<proteinExistence type="inferred from homology"/>
<dbReference type="InterPro" id="IPR005119">
    <property type="entry name" value="LysR_subst-bd"/>
</dbReference>
<evidence type="ECO:0000313" key="7">
    <source>
        <dbReference type="Proteomes" id="UP000630805"/>
    </source>
</evidence>
<dbReference type="Pfam" id="PF03466">
    <property type="entry name" value="LysR_substrate"/>
    <property type="match status" value="1"/>
</dbReference>
<name>A0ABX2PWQ5_9RHOB</name>
<dbReference type="InterPro" id="IPR036388">
    <property type="entry name" value="WH-like_DNA-bd_sf"/>
</dbReference>
<dbReference type="InterPro" id="IPR058163">
    <property type="entry name" value="LysR-type_TF_proteobact-type"/>
</dbReference>
<evidence type="ECO:0000256" key="2">
    <source>
        <dbReference type="ARBA" id="ARBA00023015"/>
    </source>
</evidence>
<dbReference type="SUPFAM" id="SSF46785">
    <property type="entry name" value="Winged helix' DNA-binding domain"/>
    <property type="match status" value="1"/>
</dbReference>